<dbReference type="Pfam" id="PF17921">
    <property type="entry name" value="Integrase_H2C2"/>
    <property type="match status" value="1"/>
</dbReference>
<dbReference type="GO" id="GO:0006508">
    <property type="term" value="P:proteolysis"/>
    <property type="evidence" value="ECO:0007669"/>
    <property type="project" value="InterPro"/>
</dbReference>
<evidence type="ECO:0000256" key="3">
    <source>
        <dbReference type="ARBA" id="ARBA00039658"/>
    </source>
</evidence>
<dbReference type="GO" id="GO:0004519">
    <property type="term" value="F:endonuclease activity"/>
    <property type="evidence" value="ECO:0007669"/>
    <property type="project" value="UniProtKB-KW"/>
</dbReference>
<dbReference type="FunFam" id="1.10.340.70:FF:000001">
    <property type="entry name" value="Retrovirus-related Pol polyprotein from transposon gypsy-like Protein"/>
    <property type="match status" value="1"/>
</dbReference>
<dbReference type="InterPro" id="IPR001995">
    <property type="entry name" value="Peptidase_A2_cat"/>
</dbReference>
<dbReference type="InterPro" id="IPR001878">
    <property type="entry name" value="Znf_CCHC"/>
</dbReference>
<dbReference type="Pfam" id="PF00098">
    <property type="entry name" value="zf-CCHC"/>
    <property type="match status" value="1"/>
</dbReference>
<dbReference type="CDD" id="cd00303">
    <property type="entry name" value="retropepsin_like"/>
    <property type="match status" value="1"/>
</dbReference>
<keyword evidence="2" id="KW-0808">Transferase</keyword>
<dbReference type="SUPFAM" id="SSF47353">
    <property type="entry name" value="Retrovirus capsid dimerization domain-like"/>
    <property type="match status" value="1"/>
</dbReference>
<dbReference type="InterPro" id="IPR021109">
    <property type="entry name" value="Peptidase_aspartic_dom_sf"/>
</dbReference>
<keyword evidence="2" id="KW-0548">Nucleotidyltransferase</keyword>
<keyword evidence="1" id="KW-0378">Hydrolase</keyword>
<dbReference type="GO" id="GO:0003676">
    <property type="term" value="F:nucleic acid binding"/>
    <property type="evidence" value="ECO:0007669"/>
    <property type="project" value="InterPro"/>
</dbReference>
<dbReference type="SUPFAM" id="SSF50630">
    <property type="entry name" value="Acid proteases"/>
    <property type="match status" value="1"/>
</dbReference>
<evidence type="ECO:0000256" key="2">
    <source>
        <dbReference type="ARBA" id="ARBA00022918"/>
    </source>
</evidence>
<dbReference type="Gene3D" id="1.10.340.70">
    <property type="match status" value="1"/>
</dbReference>
<dbReference type="SUPFAM" id="SSF56672">
    <property type="entry name" value="DNA/RNA polymerases"/>
    <property type="match status" value="1"/>
</dbReference>
<proteinExistence type="predicted"/>
<dbReference type="Pfam" id="PF00665">
    <property type="entry name" value="rve"/>
    <property type="match status" value="1"/>
</dbReference>
<dbReference type="InterPro" id="IPR054465">
    <property type="entry name" value="Integrase_p58-like_C"/>
</dbReference>
<dbReference type="PROSITE" id="PS50158">
    <property type="entry name" value="ZF_CCHC"/>
    <property type="match status" value="1"/>
</dbReference>
<dbReference type="FunFam" id="3.30.420.10:FF:000032">
    <property type="entry name" value="Retrovirus-related Pol polyprotein from transposon 297-like Protein"/>
    <property type="match status" value="1"/>
</dbReference>
<dbReference type="Ensembl" id="ENSFHET00000015817.1">
    <property type="protein sequence ID" value="ENSFHEP00000000257.1"/>
    <property type="gene ID" value="ENSFHEG00000000971.1"/>
</dbReference>
<dbReference type="SMART" id="SM00431">
    <property type="entry name" value="SCAN"/>
    <property type="match status" value="1"/>
</dbReference>
<keyword evidence="11" id="KW-1185">Reference proteome</keyword>
<dbReference type="InterPro" id="IPR018061">
    <property type="entry name" value="Retropepsins"/>
</dbReference>
<protein>
    <recommendedName>
        <fullName evidence="3">Gypsy retrotransposon integrase-like protein 1</fullName>
    </recommendedName>
</protein>
<feature type="region of interest" description="Disordered" evidence="5">
    <location>
        <begin position="1"/>
        <end position="45"/>
    </location>
</feature>
<dbReference type="GO" id="GO:0008270">
    <property type="term" value="F:zinc ion binding"/>
    <property type="evidence" value="ECO:0007669"/>
    <property type="project" value="UniProtKB-KW"/>
</dbReference>
<dbReference type="SUPFAM" id="SSF57756">
    <property type="entry name" value="Retrovirus zinc finger-like domains"/>
    <property type="match status" value="1"/>
</dbReference>
<dbReference type="InterPro" id="IPR001584">
    <property type="entry name" value="Integrase_cat-core"/>
</dbReference>
<dbReference type="CDD" id="cd07936">
    <property type="entry name" value="SCAN"/>
    <property type="match status" value="1"/>
</dbReference>
<feature type="compositionally biased region" description="Polar residues" evidence="5">
    <location>
        <begin position="98"/>
        <end position="107"/>
    </location>
</feature>
<keyword evidence="4" id="KW-0863">Zinc-finger</keyword>
<dbReference type="Pfam" id="PF02023">
    <property type="entry name" value="SCAN"/>
    <property type="match status" value="1"/>
</dbReference>
<sequence length="1131" mass="129262">MACRRKTNHLPKQSTGLRSQQQEEASAETAWETQPSTSADEKMELPQTQLGESGNEIMSLLQNFMEAQQKKEDSLIKVLHDLKRSIQPAVRQPPPRTITLSTGSASSPRYHLPTPASRRPPDSGSSSSPSPPTESRQSRSRQKFLWEGHSDPKMLPYAAGEDIEDYLMRFERIAKTWKWPETEWACRLVPLLSGKALAAYTAMDEDRAHCYNELKAALLAKFDITPETYRQRFRSTMVPPDESPAETYSRLKGLYRRWIRPTHHTKEQIEEAIVLEQFLRVLPPEMRTWVKEHKPKDGHRAAKLATQFLNARRGGSGANFISRSCRATLQPVQVKATTERSNRDFPGNPSREPDHHQPGKTFVCYYCQQPGHKASVCPVRKAKVTGACYPPRLEEGNVVTENISQHYQEITVNGQNVTALLDTGSFMSVIKQSLVPVGHTDYGRQGDILCVHGDKHTYPKADLTVVIDEQPYLLTFGVIENLPVDVIFGRDLPVLFDWLKEKQSTQMDSDKDVETQVNVNISCPVVTRAQAQAGVQPLPDFDSSLCDGGTQGPRKTRSQRRFEKQLRLKEPDKIDSLWDIPENISLLQQEDESLKPLFVKAEREKNGNCVVEPKYLVESDVLYNTENKCKRLVVPAKCRPLIMYLAHTLPWTGHLGRHKTYLRTSARFYWPTMYSDIQTYCATCPICQKTSATRKADRALLQPLPVISTPFRRIAMDIVGPLIKSSSGHQYILVVSDYATRFPEAFPLCTISAPLVLQALMQLFSRVGIPDEIITDQGTNFTSKLMQLFYKQLGIAPIKTTPYHPQTDCLVERFNQTLKRMLQKFVDDTGKDWDRWLPFLLFAYREVPQASTGFSPFELLYGWDVQGPLDLLRQRWESPPACKNDKGIIQFVLEMQERLSKYQEEAEFNSREAQKNQKAWYDQRACHREFQPGQKVLLLLPTSSNKLLARWQGPYTINRKMGPATYEVHHPDKKKRHQTYHVNLLKYWKQSPFHHSTKVLMVRQVGLESEEDTEPEGLMTTAPPRLAHLQAEQVLQLQDVFKEVSSLFSPIPGKTTLAQHNIRLKDKTPVRQRPYRVPQQLVGKLQLEIKEMLKLGVIEPSSSEWCSPVVIAFKKDGSLQICIDFRKIIRV</sequence>
<feature type="domain" description="Integrase catalytic" evidence="9">
    <location>
        <begin position="706"/>
        <end position="864"/>
    </location>
</feature>
<feature type="region of interest" description="Disordered" evidence="5">
    <location>
        <begin position="542"/>
        <end position="563"/>
    </location>
</feature>
<dbReference type="PANTHER" id="PTHR37984">
    <property type="entry name" value="PROTEIN CBG26694"/>
    <property type="match status" value="1"/>
</dbReference>
<feature type="compositionally biased region" description="Polar residues" evidence="5">
    <location>
        <begin position="10"/>
        <end position="24"/>
    </location>
</feature>
<dbReference type="InterPro" id="IPR050951">
    <property type="entry name" value="Retrovirus_Pol_polyprotein"/>
</dbReference>
<dbReference type="PROSITE" id="PS50175">
    <property type="entry name" value="ASP_PROT_RETROV"/>
    <property type="match status" value="1"/>
</dbReference>
<evidence type="ECO:0000256" key="1">
    <source>
        <dbReference type="ARBA" id="ARBA00022801"/>
    </source>
</evidence>
<dbReference type="InterPro" id="IPR041588">
    <property type="entry name" value="Integrase_H2C2"/>
</dbReference>
<dbReference type="GO" id="GO:0003964">
    <property type="term" value="F:RNA-directed DNA polymerase activity"/>
    <property type="evidence" value="ECO:0007669"/>
    <property type="project" value="UniProtKB-KW"/>
</dbReference>
<organism evidence="10 11">
    <name type="scientific">Fundulus heteroclitus</name>
    <name type="common">Killifish</name>
    <name type="synonym">Mummichog</name>
    <dbReference type="NCBI Taxonomy" id="8078"/>
    <lineage>
        <taxon>Eukaryota</taxon>
        <taxon>Metazoa</taxon>
        <taxon>Chordata</taxon>
        <taxon>Craniata</taxon>
        <taxon>Vertebrata</taxon>
        <taxon>Euteleostomi</taxon>
        <taxon>Actinopterygii</taxon>
        <taxon>Neopterygii</taxon>
        <taxon>Teleostei</taxon>
        <taxon>Neoteleostei</taxon>
        <taxon>Acanthomorphata</taxon>
        <taxon>Ovalentaria</taxon>
        <taxon>Atherinomorphae</taxon>
        <taxon>Cyprinodontiformes</taxon>
        <taxon>Fundulidae</taxon>
        <taxon>Fundulus</taxon>
    </lineage>
</organism>
<dbReference type="PROSITE" id="PS50994">
    <property type="entry name" value="INTEGRASE"/>
    <property type="match status" value="1"/>
</dbReference>
<evidence type="ECO:0000256" key="5">
    <source>
        <dbReference type="SAM" id="MobiDB-lite"/>
    </source>
</evidence>
<evidence type="ECO:0000256" key="4">
    <source>
        <dbReference type="PROSITE-ProRule" id="PRU00047"/>
    </source>
</evidence>
<dbReference type="Gene3D" id="2.40.70.10">
    <property type="entry name" value="Acid Proteases"/>
    <property type="match status" value="1"/>
</dbReference>
<dbReference type="InterPro" id="IPR003309">
    <property type="entry name" value="SCAN_dom"/>
</dbReference>
<dbReference type="AlphaFoldDB" id="A0A3Q2NMZ3"/>
<evidence type="ECO:0000259" key="9">
    <source>
        <dbReference type="PROSITE" id="PS50994"/>
    </source>
</evidence>
<dbReference type="STRING" id="8078.ENSFHEP00000000257"/>
<dbReference type="Gene3D" id="1.10.4020.10">
    <property type="entry name" value="DNA breaking-rejoining enzymes"/>
    <property type="match status" value="1"/>
</dbReference>
<dbReference type="Proteomes" id="UP000265000">
    <property type="component" value="Unplaced"/>
</dbReference>
<dbReference type="PROSITE" id="PS50804">
    <property type="entry name" value="SCAN_BOX"/>
    <property type="match status" value="1"/>
</dbReference>
<dbReference type="Gene3D" id="3.10.10.10">
    <property type="entry name" value="HIV Type 1 Reverse Transcriptase, subunit A, domain 1"/>
    <property type="match status" value="1"/>
</dbReference>
<feature type="region of interest" description="Disordered" evidence="5">
    <location>
        <begin position="86"/>
        <end position="142"/>
    </location>
</feature>
<dbReference type="GO" id="GO:0004190">
    <property type="term" value="F:aspartic-type endopeptidase activity"/>
    <property type="evidence" value="ECO:0007669"/>
    <property type="project" value="InterPro"/>
</dbReference>
<keyword evidence="4" id="KW-0479">Metal-binding</keyword>
<dbReference type="InterPro" id="IPR038269">
    <property type="entry name" value="SCAN_sf"/>
</dbReference>
<evidence type="ECO:0000313" key="10">
    <source>
        <dbReference type="Ensembl" id="ENSFHEP00000000257.1"/>
    </source>
</evidence>
<name>A0A3Q2NMZ3_FUNHE</name>
<feature type="domain" description="Peptidase A2" evidence="7">
    <location>
        <begin position="417"/>
        <end position="492"/>
    </location>
</feature>
<reference evidence="10" key="1">
    <citation type="submission" date="2025-08" db="UniProtKB">
        <authorList>
            <consortium name="Ensembl"/>
        </authorList>
    </citation>
    <scope>IDENTIFICATION</scope>
</reference>
<keyword evidence="4" id="KW-0862">Zinc</keyword>
<dbReference type="InterPro" id="IPR043502">
    <property type="entry name" value="DNA/RNA_pol_sf"/>
</dbReference>
<evidence type="ECO:0000259" key="6">
    <source>
        <dbReference type="PROSITE" id="PS50158"/>
    </source>
</evidence>
<dbReference type="InterPro" id="IPR036875">
    <property type="entry name" value="Znf_CCHC_sf"/>
</dbReference>
<keyword evidence="2" id="KW-0695">RNA-directed DNA polymerase</keyword>
<dbReference type="SUPFAM" id="SSF53098">
    <property type="entry name" value="Ribonuclease H-like"/>
    <property type="match status" value="1"/>
</dbReference>
<accession>A0A3Q2NMZ3</accession>
<dbReference type="GO" id="GO:0015074">
    <property type="term" value="P:DNA integration"/>
    <property type="evidence" value="ECO:0007669"/>
    <property type="project" value="InterPro"/>
</dbReference>
<evidence type="ECO:0000259" key="7">
    <source>
        <dbReference type="PROSITE" id="PS50175"/>
    </source>
</evidence>
<dbReference type="InterPro" id="IPR012337">
    <property type="entry name" value="RNaseH-like_sf"/>
</dbReference>
<evidence type="ECO:0000313" key="11">
    <source>
        <dbReference type="Proteomes" id="UP000265000"/>
    </source>
</evidence>
<dbReference type="Gene3D" id="3.30.420.10">
    <property type="entry name" value="Ribonuclease H-like superfamily/Ribonuclease H"/>
    <property type="match status" value="1"/>
</dbReference>
<dbReference type="PANTHER" id="PTHR37984:SF15">
    <property type="entry name" value="INTEGRASE CATALYTIC DOMAIN-CONTAINING PROTEIN"/>
    <property type="match status" value="1"/>
</dbReference>
<dbReference type="Pfam" id="PF22938">
    <property type="entry name" value="Integrase_p58_C"/>
    <property type="match status" value="1"/>
</dbReference>
<feature type="domain" description="SCAN box" evidence="8">
    <location>
        <begin position="230"/>
        <end position="304"/>
    </location>
</feature>
<dbReference type="InterPro" id="IPR036397">
    <property type="entry name" value="RNaseH_sf"/>
</dbReference>
<evidence type="ECO:0000259" key="8">
    <source>
        <dbReference type="PROSITE" id="PS50804"/>
    </source>
</evidence>
<feature type="region of interest" description="Disordered" evidence="5">
    <location>
        <begin position="331"/>
        <end position="356"/>
    </location>
</feature>
<reference evidence="10" key="2">
    <citation type="submission" date="2025-09" db="UniProtKB">
        <authorList>
            <consortium name="Ensembl"/>
        </authorList>
    </citation>
    <scope>IDENTIFICATION</scope>
</reference>
<dbReference type="SMART" id="SM00343">
    <property type="entry name" value="ZnF_C2HC"/>
    <property type="match status" value="1"/>
</dbReference>
<dbReference type="GeneTree" id="ENSGT01050000244855"/>
<feature type="domain" description="CCHC-type" evidence="6">
    <location>
        <begin position="364"/>
        <end position="378"/>
    </location>
</feature>
<dbReference type="Pfam" id="PF00077">
    <property type="entry name" value="RVP"/>
    <property type="match status" value="1"/>
</dbReference>